<evidence type="ECO:0000256" key="1">
    <source>
        <dbReference type="ARBA" id="ARBA00023016"/>
    </source>
</evidence>
<dbReference type="EMBL" id="LHPF02000011">
    <property type="protein sequence ID" value="PSC72119.1"/>
    <property type="molecule type" value="Genomic_DNA"/>
</dbReference>
<gene>
    <name evidence="6" type="ORF">C2E20_4540</name>
</gene>
<keyword evidence="1 6" id="KW-0346">Stress response</keyword>
<dbReference type="InterPro" id="IPR031107">
    <property type="entry name" value="Small_HSP"/>
</dbReference>
<dbReference type="Proteomes" id="UP000239649">
    <property type="component" value="Unassembled WGS sequence"/>
</dbReference>
<dbReference type="CDD" id="cd06464">
    <property type="entry name" value="ACD_sHsps-like"/>
    <property type="match status" value="1"/>
</dbReference>
<dbReference type="PROSITE" id="PS01031">
    <property type="entry name" value="SHSP"/>
    <property type="match status" value="1"/>
</dbReference>
<comment type="caution">
    <text evidence="6">The sequence shown here is derived from an EMBL/GenBank/DDBJ whole genome shotgun (WGS) entry which is preliminary data.</text>
</comment>
<dbReference type="InterPro" id="IPR002068">
    <property type="entry name" value="A-crystallin/Hsp20_dom"/>
</dbReference>
<evidence type="ECO:0000256" key="4">
    <source>
        <dbReference type="SAM" id="MobiDB-lite"/>
    </source>
</evidence>
<keyword evidence="7" id="KW-1185">Reference proteome</keyword>
<organism evidence="6 7">
    <name type="scientific">Micractinium conductrix</name>
    <dbReference type="NCBI Taxonomy" id="554055"/>
    <lineage>
        <taxon>Eukaryota</taxon>
        <taxon>Viridiplantae</taxon>
        <taxon>Chlorophyta</taxon>
        <taxon>core chlorophytes</taxon>
        <taxon>Trebouxiophyceae</taxon>
        <taxon>Chlorellales</taxon>
        <taxon>Chlorellaceae</taxon>
        <taxon>Chlorella clade</taxon>
        <taxon>Micractinium</taxon>
    </lineage>
</organism>
<protein>
    <submittedName>
        <fullName evidence="6">Heat shock Hsp20</fullName>
    </submittedName>
</protein>
<dbReference type="PANTHER" id="PTHR11527">
    <property type="entry name" value="HEAT-SHOCK PROTEIN 20 FAMILY MEMBER"/>
    <property type="match status" value="1"/>
</dbReference>
<dbReference type="Gene3D" id="2.60.40.790">
    <property type="match status" value="1"/>
</dbReference>
<dbReference type="InterPro" id="IPR008978">
    <property type="entry name" value="HSP20-like_chaperone"/>
</dbReference>
<dbReference type="AlphaFoldDB" id="A0A2P6VDG6"/>
<evidence type="ECO:0000256" key="3">
    <source>
        <dbReference type="RuleBase" id="RU003616"/>
    </source>
</evidence>
<proteinExistence type="inferred from homology"/>
<evidence type="ECO:0000313" key="6">
    <source>
        <dbReference type="EMBL" id="PSC72119.1"/>
    </source>
</evidence>
<dbReference type="Pfam" id="PF00011">
    <property type="entry name" value="HSP20"/>
    <property type="match status" value="1"/>
</dbReference>
<feature type="domain" description="SHSP" evidence="5">
    <location>
        <begin position="127"/>
        <end position="242"/>
    </location>
</feature>
<sequence length="243" mass="26571">MASLRLCLRAPALRAPVAFAARRRALAVPAQHRFHTAVRAEKAQPQEESPQSQEVVRAPEGEQRAVAAPRGAGALGLVPSFSRMNQMMRTMEEEMSMLSRAFGMPSLMPSSLFDQSMFDLPAAADLPAVAAKSLAVDIKDTGKSLEIVADVPGMNKEDIKVQVSPDRVLTISGERKSEHREGSEEEGNLRVERSFGSFMRRFRLPEAVDVEGIKANVKDGVLRLEVPKTEAAQPKQIDINVAE</sequence>
<evidence type="ECO:0000259" key="5">
    <source>
        <dbReference type="PROSITE" id="PS01031"/>
    </source>
</evidence>
<accession>A0A2P6VDG6</accession>
<dbReference type="SUPFAM" id="SSF49764">
    <property type="entry name" value="HSP20-like chaperones"/>
    <property type="match status" value="1"/>
</dbReference>
<dbReference type="STRING" id="554055.A0A2P6VDG6"/>
<evidence type="ECO:0000256" key="2">
    <source>
        <dbReference type="PROSITE-ProRule" id="PRU00285"/>
    </source>
</evidence>
<evidence type="ECO:0000313" key="7">
    <source>
        <dbReference type="Proteomes" id="UP000239649"/>
    </source>
</evidence>
<reference evidence="6 7" key="1">
    <citation type="journal article" date="2018" name="Plant J.">
        <title>Genome sequences of Chlorella sorokiniana UTEX 1602 and Micractinium conductrix SAG 241.80: implications to maltose excretion by a green alga.</title>
        <authorList>
            <person name="Arriola M.B."/>
            <person name="Velmurugan N."/>
            <person name="Zhang Y."/>
            <person name="Plunkett M.H."/>
            <person name="Hondzo H."/>
            <person name="Barney B.M."/>
        </authorList>
    </citation>
    <scope>NUCLEOTIDE SEQUENCE [LARGE SCALE GENOMIC DNA]</scope>
    <source>
        <strain evidence="6 7">SAG 241.80</strain>
    </source>
</reference>
<comment type="similarity">
    <text evidence="2 3">Belongs to the small heat shock protein (HSP20) family.</text>
</comment>
<dbReference type="OrthoDB" id="1245404at2759"/>
<name>A0A2P6VDG6_9CHLO</name>
<feature type="region of interest" description="Disordered" evidence="4">
    <location>
        <begin position="37"/>
        <end position="65"/>
    </location>
</feature>